<dbReference type="EMBL" id="GG730040">
    <property type="protein sequence ID" value="EEZ93181.1"/>
    <property type="molecule type" value="Genomic_DNA"/>
</dbReference>
<dbReference type="AlphaFoldDB" id="D2EEG3"/>
<protein>
    <submittedName>
        <fullName evidence="1">Uncharacterized protein</fullName>
    </submittedName>
</protein>
<proteinExistence type="predicted"/>
<gene>
    <name evidence="1" type="ORF">BJBARM4_0103</name>
</gene>
<name>D2EEG3_PARA4</name>
<sequence length="92" mass="11020">MDINKINFIKKSFISFDDKSEKLMIYRETGETNFHYVFKCPKCKKDNDFESELKIEKVRENGKNKEKYVFNCKSCGQEYLVERLKPPRGHSK</sequence>
<dbReference type="Proteomes" id="UP000009375">
    <property type="component" value="Unassembled WGS sequence"/>
</dbReference>
<organism evidence="1 2">
    <name type="scientific">Candidatus Parvarchaeum acidiphilum ARMAN-4</name>
    <dbReference type="NCBI Taxonomy" id="662760"/>
    <lineage>
        <taxon>Archaea</taxon>
        <taxon>Candidatus Parvarchaeota</taxon>
        <taxon>Candidatus Parvarchaeum</taxon>
    </lineage>
</organism>
<evidence type="ECO:0000313" key="2">
    <source>
        <dbReference type="Proteomes" id="UP000009375"/>
    </source>
</evidence>
<reference evidence="1 2" key="1">
    <citation type="journal article" date="2010" name="Proc. Natl. Acad. Sci. U.S.A.">
        <title>Enigmatic, ultrasmall, uncultivated Archaea.</title>
        <authorList>
            <person name="Baker B.J."/>
            <person name="Comolli L.R."/>
            <person name="Dick G.J."/>
            <person name="Hauser L.J."/>
            <person name="Hyatt D."/>
            <person name="Dill B.D."/>
            <person name="Land M.L."/>
            <person name="Verberkmoes N.C."/>
            <person name="Hettich R.L."/>
            <person name="Banfield J.F."/>
        </authorList>
    </citation>
    <scope>NUCLEOTIDE SEQUENCE [LARGE SCALE GENOMIC DNA]</scope>
</reference>
<evidence type="ECO:0000313" key="1">
    <source>
        <dbReference type="EMBL" id="EEZ93181.1"/>
    </source>
</evidence>
<accession>D2EEG3</accession>